<evidence type="ECO:0008006" key="3">
    <source>
        <dbReference type="Google" id="ProtNLM"/>
    </source>
</evidence>
<reference evidence="1 2" key="1">
    <citation type="submission" date="2018-09" db="EMBL/GenBank/DDBJ databases">
        <title>Arachidicoccus sp. nov., a bacterium isolated from soil.</title>
        <authorList>
            <person name="Weon H.-Y."/>
            <person name="Kwon S.-W."/>
            <person name="Lee S.A."/>
        </authorList>
    </citation>
    <scope>NUCLEOTIDE SEQUENCE [LARGE SCALE GENOMIC DNA]</scope>
    <source>
        <strain evidence="1 2">KIS59-12</strain>
    </source>
</reference>
<organism evidence="1 2">
    <name type="scientific">Arachidicoccus soli</name>
    <dbReference type="NCBI Taxonomy" id="2341117"/>
    <lineage>
        <taxon>Bacteria</taxon>
        <taxon>Pseudomonadati</taxon>
        <taxon>Bacteroidota</taxon>
        <taxon>Chitinophagia</taxon>
        <taxon>Chitinophagales</taxon>
        <taxon>Chitinophagaceae</taxon>
        <taxon>Arachidicoccus</taxon>
    </lineage>
</organism>
<dbReference type="Pfam" id="PF19570">
    <property type="entry name" value="DUF6088"/>
    <property type="match status" value="1"/>
</dbReference>
<dbReference type="OrthoDB" id="9798200at2"/>
<dbReference type="EMBL" id="CP032489">
    <property type="protein sequence ID" value="AYD46465.1"/>
    <property type="molecule type" value="Genomic_DNA"/>
</dbReference>
<dbReference type="RefSeq" id="WP_119984522.1">
    <property type="nucleotide sequence ID" value="NZ_CP032489.1"/>
</dbReference>
<name>A0A386HL16_9BACT</name>
<proteinExistence type="predicted"/>
<dbReference type="AlphaFoldDB" id="A0A386HL16"/>
<dbReference type="Proteomes" id="UP000266118">
    <property type="component" value="Chromosome"/>
</dbReference>
<sequence>MENSISNTIERRIDTQKQGSIIVQTDFRGEGSATAINMTLSRLAEKGKIRRLAHGIYYKPKNDPLFGELLPSPEDVAETIAQKERIRIRPSGMYALNKLGISTQVPTKLVYITNGQRRKISIGNTEVSFRPTTAKKMALKGSLSSLVIQALEELGTENISEDVKAKLKDCLLKEKPALLKNDLALAPARIHDFILKLLK</sequence>
<keyword evidence="2" id="KW-1185">Reference proteome</keyword>
<accession>A0A386HL16</accession>
<gene>
    <name evidence="1" type="ORF">D6B99_01840</name>
</gene>
<protein>
    <recommendedName>
        <fullName evidence="3">Type IV toxin-antitoxin system AbiEi family antitoxin domain-containing protein</fullName>
    </recommendedName>
</protein>
<dbReference type="KEGG" id="ark:D6B99_01840"/>
<dbReference type="InterPro" id="IPR045738">
    <property type="entry name" value="DUF6088"/>
</dbReference>
<evidence type="ECO:0000313" key="1">
    <source>
        <dbReference type="EMBL" id="AYD46465.1"/>
    </source>
</evidence>
<evidence type="ECO:0000313" key="2">
    <source>
        <dbReference type="Proteomes" id="UP000266118"/>
    </source>
</evidence>